<evidence type="ECO:0000313" key="2">
    <source>
        <dbReference type="EMBL" id="QUS39177.1"/>
    </source>
</evidence>
<evidence type="ECO:0000256" key="1">
    <source>
        <dbReference type="SAM" id="SignalP"/>
    </source>
</evidence>
<gene>
    <name evidence="2" type="ORF">RPMA_10240</name>
</gene>
<feature type="chain" id="PRO_5045462887" evidence="1">
    <location>
        <begin position="27"/>
        <end position="84"/>
    </location>
</feature>
<organism evidence="2 3">
    <name type="scientific">Tardiphaga alba</name>
    <dbReference type="NCBI Taxonomy" id="340268"/>
    <lineage>
        <taxon>Bacteria</taxon>
        <taxon>Pseudomonadati</taxon>
        <taxon>Pseudomonadota</taxon>
        <taxon>Alphaproteobacteria</taxon>
        <taxon>Hyphomicrobiales</taxon>
        <taxon>Nitrobacteraceae</taxon>
        <taxon>Tardiphaga</taxon>
    </lineage>
</organism>
<feature type="signal peptide" evidence="1">
    <location>
        <begin position="1"/>
        <end position="26"/>
    </location>
</feature>
<accession>A0ABX8A6D9</accession>
<dbReference type="Proteomes" id="UP000682843">
    <property type="component" value="Chromosome"/>
</dbReference>
<protein>
    <submittedName>
        <fullName evidence="2">Uncharacterized protein</fullName>
    </submittedName>
</protein>
<evidence type="ECO:0000313" key="3">
    <source>
        <dbReference type="Proteomes" id="UP000682843"/>
    </source>
</evidence>
<proteinExistence type="predicted"/>
<dbReference type="EMBL" id="CP036498">
    <property type="protein sequence ID" value="QUS39177.1"/>
    <property type="molecule type" value="Genomic_DNA"/>
</dbReference>
<name>A0ABX8A6D9_9BRAD</name>
<keyword evidence="3" id="KW-1185">Reference proteome</keyword>
<dbReference type="PROSITE" id="PS51257">
    <property type="entry name" value="PROKAR_LIPOPROTEIN"/>
    <property type="match status" value="1"/>
</dbReference>
<sequence length="84" mass="9565">MSRLFSKSLIGAVVLAGCLSAGSAHAFGDRPYWPGLGYEYEPQIASGCWKWNWQQHSWYDHCPVYVRPKANMYSRGRSVLRVRG</sequence>
<reference evidence="2 3" key="1">
    <citation type="submission" date="2019-02" db="EMBL/GenBank/DDBJ databases">
        <title>Emended description of the genus Rhodopseudomonas and description of Rhodopseudomonas albus sp. nov., a non-phototrophic, heavy-metal-tolerant bacterium isolated from garden soil.</title>
        <authorList>
            <person name="Bao Z."/>
            <person name="Cao W.W."/>
            <person name="Sato Y."/>
            <person name="Nishizawa T."/>
            <person name="Zhao J."/>
            <person name="Guo Y."/>
            <person name="Ohta H."/>
        </authorList>
    </citation>
    <scope>NUCLEOTIDE SEQUENCE [LARGE SCALE GENOMIC DNA]</scope>
    <source>
        <strain evidence="2 3">SK50-23</strain>
    </source>
</reference>
<keyword evidence="1" id="KW-0732">Signal</keyword>